<keyword evidence="7" id="KW-1278">Translocase</keyword>
<keyword evidence="3 7" id="KW-0813">Transport</keyword>
<dbReference type="RefSeq" id="WP_353714034.1">
    <property type="nucleotide sequence ID" value="NZ_CP159307.1"/>
</dbReference>
<dbReference type="PANTHER" id="PTHR11058:SF9">
    <property type="entry name" value="NADH-UBIQUINONE OXIDOREDUCTASE CHAIN 3"/>
    <property type="match status" value="1"/>
</dbReference>
<accession>A0AAU8G8U8</accession>
<dbReference type="InterPro" id="IPR000440">
    <property type="entry name" value="NADH_UbQ/plastoQ_OxRdtase_su3"/>
</dbReference>
<comment type="subunit">
    <text evidence="7">NDH-1 is composed of 14 different subunits. Subunits NuoA, H, J, K, L, M, N constitute the membrane sector of the complex.</text>
</comment>
<comment type="subcellular location">
    <subcellularLocation>
        <location evidence="7 8">Cell membrane</location>
        <topology evidence="7 8">Multi-pass membrane protein</topology>
    </subcellularLocation>
    <subcellularLocation>
        <location evidence="1">Membrane</location>
        <topology evidence="1">Multi-pass membrane protein</topology>
    </subcellularLocation>
</comment>
<dbReference type="EC" id="7.1.1.-" evidence="7"/>
<dbReference type="HAMAP" id="MF_01394">
    <property type="entry name" value="NDH1_NuoA"/>
    <property type="match status" value="1"/>
</dbReference>
<reference evidence="9" key="1">
    <citation type="submission" date="2024-06" db="EMBL/GenBank/DDBJ databases">
        <title>A Novel Isolate, Dehalogenimonas sp. Strain 4OHTPN, Dechlorinates Aromatic 4 Hydroxy chlorothalonil by a Novel Reductive Dehalogenase.</title>
        <authorList>
            <person name="Liu G."/>
        </authorList>
    </citation>
    <scope>NUCLEOTIDE SEQUENCE</scope>
    <source>
        <strain evidence="9">4OHTPN</strain>
    </source>
</reference>
<keyword evidence="7" id="KW-0830">Ubiquinone</keyword>
<keyword evidence="4 7" id="KW-0812">Transmembrane</keyword>
<dbReference type="GO" id="GO:0008137">
    <property type="term" value="F:NADH dehydrogenase (ubiquinone) activity"/>
    <property type="evidence" value="ECO:0007669"/>
    <property type="project" value="InterPro"/>
</dbReference>
<dbReference type="GO" id="GO:0048038">
    <property type="term" value="F:quinone binding"/>
    <property type="evidence" value="ECO:0007669"/>
    <property type="project" value="UniProtKB-KW"/>
</dbReference>
<proteinExistence type="inferred from homology"/>
<dbReference type="EMBL" id="CP159307">
    <property type="protein sequence ID" value="XCH32762.1"/>
    <property type="molecule type" value="Genomic_DNA"/>
</dbReference>
<dbReference type="Pfam" id="PF00507">
    <property type="entry name" value="Oxidored_q4"/>
    <property type="match status" value="1"/>
</dbReference>
<dbReference type="Gene3D" id="1.20.58.1610">
    <property type="entry name" value="NADH:ubiquinone/plastoquinone oxidoreductase, chain 3"/>
    <property type="match status" value="1"/>
</dbReference>
<comment type="similarity">
    <text evidence="2 7 8">Belongs to the complex I subunit 3 family.</text>
</comment>
<feature type="transmembrane region" description="Helical" evidence="7">
    <location>
        <begin position="6"/>
        <end position="29"/>
    </location>
</feature>
<keyword evidence="7" id="KW-1003">Cell membrane</keyword>
<dbReference type="GO" id="GO:0030964">
    <property type="term" value="C:NADH dehydrogenase complex"/>
    <property type="evidence" value="ECO:0007669"/>
    <property type="project" value="TreeGrafter"/>
</dbReference>
<evidence type="ECO:0000313" key="9">
    <source>
        <dbReference type="EMBL" id="XCH32762.1"/>
    </source>
</evidence>
<gene>
    <name evidence="7" type="primary">nuoA</name>
    <name evidence="9" type="ORF">ABV300_06260</name>
</gene>
<dbReference type="AlphaFoldDB" id="A0AAU8G8U8"/>
<sequence>MLAQFGYIGLFLIIGCAFIMVTLGIPAVLSRLTWIVPRKPTKVKLETYECGMQTTGRSWVQFNFRYYIYALMLIVMDVLAVFLYPWAASLGDLGATGFFVIAFFLVIVTVGYLYAWKKRALEWQ</sequence>
<keyword evidence="7 8" id="KW-0874">Quinone</keyword>
<keyword evidence="6 7" id="KW-0472">Membrane</keyword>
<dbReference type="GO" id="GO:0050136">
    <property type="term" value="F:NADH dehydrogenase (quinone) (non-electrogenic) activity"/>
    <property type="evidence" value="ECO:0007669"/>
    <property type="project" value="UniProtKB-UniRule"/>
</dbReference>
<evidence type="ECO:0000256" key="8">
    <source>
        <dbReference type="RuleBase" id="RU003639"/>
    </source>
</evidence>
<feature type="transmembrane region" description="Helical" evidence="7">
    <location>
        <begin position="66"/>
        <end position="87"/>
    </location>
</feature>
<keyword evidence="7 8" id="KW-0520">NAD</keyword>
<comment type="function">
    <text evidence="7">NDH-1 shuttles electrons from NADH, via FMN and iron-sulfur (Fe-S) centers, to quinones in the respiratory chain. The immediate electron acceptor for the enzyme in this species is believed to be ubiquinone. Couples the redox reaction to proton translocation (for every two electrons transferred, four hydrogen ions are translocated across the cytoplasmic membrane), and thus conserves the redox energy in a proton gradient.</text>
</comment>
<dbReference type="InterPro" id="IPR023043">
    <property type="entry name" value="NAD(P)H_OxRDtase_bac/plastid"/>
</dbReference>
<keyword evidence="5 7" id="KW-1133">Transmembrane helix</keyword>
<name>A0AAU8G8U8_9CHLR</name>
<feature type="transmembrane region" description="Helical" evidence="7">
    <location>
        <begin position="93"/>
        <end position="115"/>
    </location>
</feature>
<dbReference type="GO" id="GO:0005886">
    <property type="term" value="C:plasma membrane"/>
    <property type="evidence" value="ECO:0007669"/>
    <property type="project" value="UniProtKB-SubCell"/>
</dbReference>
<evidence type="ECO:0000256" key="6">
    <source>
        <dbReference type="ARBA" id="ARBA00023136"/>
    </source>
</evidence>
<organism evidence="9">
    <name type="scientific">Dehalogenimonas sp. 4OHTPN</name>
    <dbReference type="NCBI Taxonomy" id="3166643"/>
    <lineage>
        <taxon>Bacteria</taxon>
        <taxon>Bacillati</taxon>
        <taxon>Chloroflexota</taxon>
        <taxon>Dehalococcoidia</taxon>
        <taxon>Dehalococcoidales</taxon>
        <taxon>Dehalococcoidaceae</taxon>
        <taxon>Dehalogenimonas</taxon>
    </lineage>
</organism>
<protein>
    <recommendedName>
        <fullName evidence="7">NADH-quinone oxidoreductase subunit A</fullName>
        <ecNumber evidence="7">7.1.1.-</ecNumber>
    </recommendedName>
    <alternativeName>
        <fullName evidence="7">NADH dehydrogenase I subunit A</fullName>
    </alternativeName>
    <alternativeName>
        <fullName evidence="7">NDH-1 subunit A</fullName>
    </alternativeName>
    <alternativeName>
        <fullName evidence="7">NUO1</fullName>
    </alternativeName>
</protein>
<evidence type="ECO:0000256" key="2">
    <source>
        <dbReference type="ARBA" id="ARBA00008472"/>
    </source>
</evidence>
<dbReference type="PANTHER" id="PTHR11058">
    <property type="entry name" value="NADH-UBIQUINONE OXIDOREDUCTASE CHAIN 3"/>
    <property type="match status" value="1"/>
</dbReference>
<comment type="catalytic activity">
    <reaction evidence="7 8">
        <text>a quinone + NADH + 5 H(+)(in) = a quinol + NAD(+) + 4 H(+)(out)</text>
        <dbReference type="Rhea" id="RHEA:57888"/>
        <dbReference type="ChEBI" id="CHEBI:15378"/>
        <dbReference type="ChEBI" id="CHEBI:24646"/>
        <dbReference type="ChEBI" id="CHEBI:57540"/>
        <dbReference type="ChEBI" id="CHEBI:57945"/>
        <dbReference type="ChEBI" id="CHEBI:132124"/>
    </reaction>
</comment>
<evidence type="ECO:0000256" key="7">
    <source>
        <dbReference type="HAMAP-Rule" id="MF_01394"/>
    </source>
</evidence>
<evidence type="ECO:0000256" key="4">
    <source>
        <dbReference type="ARBA" id="ARBA00022692"/>
    </source>
</evidence>
<evidence type="ECO:0000256" key="3">
    <source>
        <dbReference type="ARBA" id="ARBA00022448"/>
    </source>
</evidence>
<evidence type="ECO:0000256" key="5">
    <source>
        <dbReference type="ARBA" id="ARBA00022989"/>
    </source>
</evidence>
<evidence type="ECO:0000256" key="1">
    <source>
        <dbReference type="ARBA" id="ARBA00004141"/>
    </source>
</evidence>
<dbReference type="InterPro" id="IPR038430">
    <property type="entry name" value="NDAH_ubi_oxred_su3_sf"/>
</dbReference>